<organism evidence="1 2">
    <name type="scientific">Bacteroides faecalis</name>
    <dbReference type="NCBI Taxonomy" id="2447885"/>
    <lineage>
        <taxon>Bacteria</taxon>
        <taxon>Pseudomonadati</taxon>
        <taxon>Bacteroidota</taxon>
        <taxon>Bacteroidia</taxon>
        <taxon>Bacteroidales</taxon>
        <taxon>Bacteroidaceae</taxon>
        <taxon>Bacteroides</taxon>
    </lineage>
</organism>
<dbReference type="AlphaFoldDB" id="A0A401M0G6"/>
<accession>A0A401M0G6</accession>
<dbReference type="EMBL" id="BHWB01000023">
    <property type="protein sequence ID" value="GCB37296.1"/>
    <property type="molecule type" value="Genomic_DNA"/>
</dbReference>
<reference evidence="1 2" key="1">
    <citation type="submission" date="2018-10" db="EMBL/GenBank/DDBJ databases">
        <title>Draft Genome Sequence of Bacteroides sp. KCTC 15687.</title>
        <authorList>
            <person name="Yu S.Y."/>
            <person name="Kim J.S."/>
            <person name="Oh B.S."/>
            <person name="Park S.H."/>
            <person name="Kang S.W."/>
            <person name="Park J.E."/>
            <person name="Choi S.H."/>
            <person name="Han K.I."/>
            <person name="Lee K.C."/>
            <person name="Eom M.K."/>
            <person name="Suh M.K."/>
            <person name="Lee D.H."/>
            <person name="Yoon H."/>
            <person name="Kim B."/>
            <person name="Yang S.J."/>
            <person name="Lee J.S."/>
            <person name="Lee J.H."/>
        </authorList>
    </citation>
    <scope>NUCLEOTIDE SEQUENCE [LARGE SCALE GENOMIC DNA]</scope>
    <source>
        <strain evidence="1 2">KCTC 15687</strain>
    </source>
</reference>
<sequence length="250" mass="29055">MNNIRRRLLSIICIIAYLIPAYGQRDTLTADGLYLKYNSACYRVSGVKPTIKELIKNKDIQVSIPNDSDMIRGELDRETKRIGLTYKHLPQYIISEQFGLRYPPNPLELLKTVGNAITSQWIHKDDECILFLKCGGITPSPNKAINDLPKAHFNYIKHVLKIGPFLTYYPTEKEMQKIKKKINMWSPEKAKETVNAQYVITYPIKSKKSIYMGKYIHKLDLMMIKWGERLTVSFLVTKREIRILKNISKM</sequence>
<keyword evidence="2" id="KW-1185">Reference proteome</keyword>
<dbReference type="RefSeq" id="WP_125042694.1">
    <property type="nucleotide sequence ID" value="NZ_BHWB01000023.1"/>
</dbReference>
<comment type="caution">
    <text evidence="1">The sequence shown here is derived from an EMBL/GenBank/DDBJ whole genome shotgun (WGS) entry which is preliminary data.</text>
</comment>
<evidence type="ECO:0000313" key="2">
    <source>
        <dbReference type="Proteomes" id="UP000288079"/>
    </source>
</evidence>
<dbReference type="OrthoDB" id="9807329at2"/>
<protein>
    <submittedName>
        <fullName evidence="1">Uncharacterized protein</fullName>
    </submittedName>
</protein>
<evidence type="ECO:0000313" key="1">
    <source>
        <dbReference type="EMBL" id="GCB37296.1"/>
    </source>
</evidence>
<gene>
    <name evidence="1" type="ORF">KGMB02408_42410</name>
</gene>
<proteinExistence type="predicted"/>
<name>A0A401M0G6_9BACE</name>
<dbReference type="Proteomes" id="UP000288079">
    <property type="component" value="Unassembled WGS sequence"/>
</dbReference>